<evidence type="ECO:0000256" key="1">
    <source>
        <dbReference type="SAM" id="MobiDB-lite"/>
    </source>
</evidence>
<dbReference type="Proteomes" id="UP000521872">
    <property type="component" value="Unassembled WGS sequence"/>
</dbReference>
<organism evidence="2 3">
    <name type="scientific">Agrocybe pediades</name>
    <dbReference type="NCBI Taxonomy" id="84607"/>
    <lineage>
        <taxon>Eukaryota</taxon>
        <taxon>Fungi</taxon>
        <taxon>Dikarya</taxon>
        <taxon>Basidiomycota</taxon>
        <taxon>Agaricomycotina</taxon>
        <taxon>Agaricomycetes</taxon>
        <taxon>Agaricomycetidae</taxon>
        <taxon>Agaricales</taxon>
        <taxon>Agaricineae</taxon>
        <taxon>Strophariaceae</taxon>
        <taxon>Agrocybe</taxon>
    </lineage>
</organism>
<evidence type="ECO:0000313" key="2">
    <source>
        <dbReference type="EMBL" id="KAF4622970.1"/>
    </source>
</evidence>
<protein>
    <submittedName>
        <fullName evidence="2">Uncharacterized protein</fullName>
    </submittedName>
</protein>
<name>A0A8H4R3X0_9AGAR</name>
<accession>A0A8H4R3X0</accession>
<sequence>MIFVTASSRLASDLARQAPIAKDAVASLRSELARNGTEVPALPAALFLPSSSFQALDSHQRTSISHRAPRQGPADRPRGNFVLEAQVYRVGIALHVHRGSIWCGGKPRSNRQ</sequence>
<reference evidence="2 3" key="1">
    <citation type="submission" date="2019-12" db="EMBL/GenBank/DDBJ databases">
        <authorList>
            <person name="Floudas D."/>
            <person name="Bentzer J."/>
            <person name="Ahren D."/>
            <person name="Johansson T."/>
            <person name="Persson P."/>
            <person name="Tunlid A."/>
        </authorList>
    </citation>
    <scope>NUCLEOTIDE SEQUENCE [LARGE SCALE GENOMIC DNA]</scope>
    <source>
        <strain evidence="2 3">CBS 102.39</strain>
    </source>
</reference>
<gene>
    <name evidence="2" type="ORF">D9613_001573</name>
</gene>
<feature type="region of interest" description="Disordered" evidence="1">
    <location>
        <begin position="58"/>
        <end position="78"/>
    </location>
</feature>
<dbReference type="AlphaFoldDB" id="A0A8H4R3X0"/>
<keyword evidence="3" id="KW-1185">Reference proteome</keyword>
<proteinExistence type="predicted"/>
<evidence type="ECO:0000313" key="3">
    <source>
        <dbReference type="Proteomes" id="UP000521872"/>
    </source>
</evidence>
<dbReference type="EMBL" id="JAACJL010000001">
    <property type="protein sequence ID" value="KAF4622970.1"/>
    <property type="molecule type" value="Genomic_DNA"/>
</dbReference>
<comment type="caution">
    <text evidence="2">The sequence shown here is derived from an EMBL/GenBank/DDBJ whole genome shotgun (WGS) entry which is preliminary data.</text>
</comment>